<comment type="caution">
    <text evidence="2">The sequence shown here is derived from an EMBL/GenBank/DDBJ whole genome shotgun (WGS) entry which is preliminary data.</text>
</comment>
<evidence type="ECO:0000256" key="1">
    <source>
        <dbReference type="SAM" id="Phobius"/>
    </source>
</evidence>
<feature type="transmembrane region" description="Helical" evidence="1">
    <location>
        <begin position="43"/>
        <end position="67"/>
    </location>
</feature>
<feature type="transmembrane region" description="Helical" evidence="1">
    <location>
        <begin position="150"/>
        <end position="173"/>
    </location>
</feature>
<keyword evidence="1" id="KW-0472">Membrane</keyword>
<sequence length="258" mass="29089">MMGLKNEIFHLSWFITYALKFAISSGIITVCTMGMLSKYSDKSLIFMYFFVFGLSAIILSFLISTFFTRAKSALAVGTLAFLGAFFLTIQKFFQIVCGSSGYLFTCKVLKILASLLLPTTFALGSVNFADYERAHIGLHWSNIWRASSRVCFLICLKLMVFDSILYFAIGLYLDKVSILSYWVSTYIWDFISFLVPSSFAMILFYIIGLEQFIGSGIVFPTVLILLEYGFATASSTYCLTFFFSKHSMAQVDLFQISA</sequence>
<feature type="transmembrane region" description="Helical" evidence="1">
    <location>
        <begin position="185"/>
        <end position="206"/>
    </location>
</feature>
<feature type="transmembrane region" description="Helical" evidence="1">
    <location>
        <begin position="74"/>
        <end position="96"/>
    </location>
</feature>
<accession>A0AAU9NEG6</accession>
<evidence type="ECO:0000313" key="2">
    <source>
        <dbReference type="EMBL" id="CAH1436206.1"/>
    </source>
</evidence>
<name>A0AAU9NEG6_9ASTR</name>
<reference evidence="2 3" key="1">
    <citation type="submission" date="2022-01" db="EMBL/GenBank/DDBJ databases">
        <authorList>
            <person name="Xiong W."/>
            <person name="Schranz E."/>
        </authorList>
    </citation>
    <scope>NUCLEOTIDE SEQUENCE [LARGE SCALE GENOMIC DNA]</scope>
</reference>
<gene>
    <name evidence="2" type="ORF">LVIROSA_LOCUS22593</name>
</gene>
<keyword evidence="1" id="KW-1133">Transmembrane helix</keyword>
<feature type="transmembrane region" description="Helical" evidence="1">
    <location>
        <begin position="108"/>
        <end position="129"/>
    </location>
</feature>
<dbReference type="EMBL" id="CAKMRJ010004445">
    <property type="protein sequence ID" value="CAH1436206.1"/>
    <property type="molecule type" value="Genomic_DNA"/>
</dbReference>
<protein>
    <submittedName>
        <fullName evidence="2">Uncharacterized protein</fullName>
    </submittedName>
</protein>
<keyword evidence="1" id="KW-0812">Transmembrane</keyword>
<dbReference type="PANTHER" id="PTHR19229">
    <property type="entry name" value="ATP-BINDING CASSETTE TRANSPORTER SUBFAMILY A ABCA"/>
    <property type="match status" value="1"/>
</dbReference>
<feature type="transmembrane region" description="Helical" evidence="1">
    <location>
        <begin position="12"/>
        <end position="37"/>
    </location>
</feature>
<proteinExistence type="predicted"/>
<dbReference type="GO" id="GO:0005319">
    <property type="term" value="F:lipid transporter activity"/>
    <property type="evidence" value="ECO:0007669"/>
    <property type="project" value="TreeGrafter"/>
</dbReference>
<evidence type="ECO:0000313" key="3">
    <source>
        <dbReference type="Proteomes" id="UP001157418"/>
    </source>
</evidence>
<dbReference type="GO" id="GO:0016020">
    <property type="term" value="C:membrane"/>
    <property type="evidence" value="ECO:0007669"/>
    <property type="project" value="InterPro"/>
</dbReference>
<dbReference type="Proteomes" id="UP001157418">
    <property type="component" value="Unassembled WGS sequence"/>
</dbReference>
<dbReference type="InterPro" id="IPR026082">
    <property type="entry name" value="ABCA"/>
</dbReference>
<dbReference type="GO" id="GO:0140359">
    <property type="term" value="F:ABC-type transporter activity"/>
    <property type="evidence" value="ECO:0007669"/>
    <property type="project" value="InterPro"/>
</dbReference>
<organism evidence="2 3">
    <name type="scientific">Lactuca virosa</name>
    <dbReference type="NCBI Taxonomy" id="75947"/>
    <lineage>
        <taxon>Eukaryota</taxon>
        <taxon>Viridiplantae</taxon>
        <taxon>Streptophyta</taxon>
        <taxon>Embryophyta</taxon>
        <taxon>Tracheophyta</taxon>
        <taxon>Spermatophyta</taxon>
        <taxon>Magnoliopsida</taxon>
        <taxon>eudicotyledons</taxon>
        <taxon>Gunneridae</taxon>
        <taxon>Pentapetalae</taxon>
        <taxon>asterids</taxon>
        <taxon>campanulids</taxon>
        <taxon>Asterales</taxon>
        <taxon>Asteraceae</taxon>
        <taxon>Cichorioideae</taxon>
        <taxon>Cichorieae</taxon>
        <taxon>Lactucinae</taxon>
        <taxon>Lactuca</taxon>
    </lineage>
</organism>
<feature type="transmembrane region" description="Helical" evidence="1">
    <location>
        <begin position="218"/>
        <end position="243"/>
    </location>
</feature>
<dbReference type="AlphaFoldDB" id="A0AAU9NEG6"/>
<dbReference type="PANTHER" id="PTHR19229:SF267">
    <property type="entry name" value="ABC TRANSPORTER A FAMILY MEMBER 1"/>
    <property type="match status" value="1"/>
</dbReference>
<keyword evidence="3" id="KW-1185">Reference proteome</keyword>